<keyword evidence="1" id="KW-1133">Transmembrane helix</keyword>
<accession>A0A3D9AZB4</accession>
<keyword evidence="1" id="KW-0812">Transmembrane</keyword>
<feature type="transmembrane region" description="Helical" evidence="1">
    <location>
        <begin position="47"/>
        <end position="65"/>
    </location>
</feature>
<organism evidence="2 3">
    <name type="scientific">Chryseobacterium pennipullorum</name>
    <dbReference type="NCBI Taxonomy" id="2258963"/>
    <lineage>
        <taxon>Bacteria</taxon>
        <taxon>Pseudomonadati</taxon>
        <taxon>Bacteroidota</taxon>
        <taxon>Flavobacteriia</taxon>
        <taxon>Flavobacteriales</taxon>
        <taxon>Weeksellaceae</taxon>
        <taxon>Chryseobacterium group</taxon>
        <taxon>Chryseobacterium</taxon>
    </lineage>
</organism>
<dbReference type="AlphaFoldDB" id="A0A3D9AZB4"/>
<sequence>MTKEDWLLISGFYYVMITAVVNMLILLYELIEYLNDVSGKKQSGNSVLLLLVNIPVSIGYFYIFMNIV</sequence>
<keyword evidence="3" id="KW-1185">Reference proteome</keyword>
<reference evidence="2 3" key="1">
    <citation type="submission" date="2018-06" db="EMBL/GenBank/DDBJ databases">
        <title>Novel Chryseobacterium species.</title>
        <authorList>
            <person name="Newman J."/>
            <person name="Hugo C."/>
            <person name="Oosthuizen L."/>
            <person name="Charimba G."/>
        </authorList>
    </citation>
    <scope>NUCLEOTIDE SEQUENCE [LARGE SCALE GENOMIC DNA]</scope>
    <source>
        <strain evidence="2 3">7_F195</strain>
    </source>
</reference>
<gene>
    <name evidence="2" type="ORF">DRF67_14905</name>
</gene>
<proteinExistence type="predicted"/>
<dbReference type="Proteomes" id="UP000256257">
    <property type="component" value="Unassembled WGS sequence"/>
</dbReference>
<dbReference type="EMBL" id="QNVV01000014">
    <property type="protein sequence ID" value="REC46276.1"/>
    <property type="molecule type" value="Genomic_DNA"/>
</dbReference>
<name>A0A3D9AZB4_9FLAO</name>
<comment type="caution">
    <text evidence="2">The sequence shown here is derived from an EMBL/GenBank/DDBJ whole genome shotgun (WGS) entry which is preliminary data.</text>
</comment>
<evidence type="ECO:0000313" key="2">
    <source>
        <dbReference type="EMBL" id="REC46276.1"/>
    </source>
</evidence>
<evidence type="ECO:0000313" key="3">
    <source>
        <dbReference type="Proteomes" id="UP000256257"/>
    </source>
</evidence>
<protein>
    <submittedName>
        <fullName evidence="2">Uncharacterized protein</fullName>
    </submittedName>
</protein>
<keyword evidence="1" id="KW-0472">Membrane</keyword>
<evidence type="ECO:0000256" key="1">
    <source>
        <dbReference type="SAM" id="Phobius"/>
    </source>
</evidence>
<feature type="transmembrane region" description="Helical" evidence="1">
    <location>
        <begin position="6"/>
        <end position="27"/>
    </location>
</feature>